<reference evidence="1" key="1">
    <citation type="submission" date="2023-03" db="EMBL/GenBank/DDBJ databases">
        <title>Massive genome expansion in bonnet fungi (Mycena s.s.) driven by repeated elements and novel gene families across ecological guilds.</title>
        <authorList>
            <consortium name="Lawrence Berkeley National Laboratory"/>
            <person name="Harder C.B."/>
            <person name="Miyauchi S."/>
            <person name="Viragh M."/>
            <person name="Kuo A."/>
            <person name="Thoen E."/>
            <person name="Andreopoulos B."/>
            <person name="Lu D."/>
            <person name="Skrede I."/>
            <person name="Drula E."/>
            <person name="Henrissat B."/>
            <person name="Morin E."/>
            <person name="Kohler A."/>
            <person name="Barry K."/>
            <person name="LaButti K."/>
            <person name="Morin E."/>
            <person name="Salamov A."/>
            <person name="Lipzen A."/>
            <person name="Mereny Z."/>
            <person name="Hegedus B."/>
            <person name="Baldrian P."/>
            <person name="Stursova M."/>
            <person name="Weitz H."/>
            <person name="Taylor A."/>
            <person name="Grigoriev I.V."/>
            <person name="Nagy L.G."/>
            <person name="Martin F."/>
            <person name="Kauserud H."/>
        </authorList>
    </citation>
    <scope>NUCLEOTIDE SEQUENCE</scope>
    <source>
        <strain evidence="1">CBHHK200</strain>
    </source>
</reference>
<dbReference type="EMBL" id="JARJCM010000049">
    <property type="protein sequence ID" value="KAJ7035695.1"/>
    <property type="molecule type" value="Genomic_DNA"/>
</dbReference>
<accession>A0AAD6SZJ1</accession>
<proteinExistence type="predicted"/>
<organism evidence="1 2">
    <name type="scientific">Mycena alexandri</name>
    <dbReference type="NCBI Taxonomy" id="1745969"/>
    <lineage>
        <taxon>Eukaryota</taxon>
        <taxon>Fungi</taxon>
        <taxon>Dikarya</taxon>
        <taxon>Basidiomycota</taxon>
        <taxon>Agaricomycotina</taxon>
        <taxon>Agaricomycetes</taxon>
        <taxon>Agaricomycetidae</taxon>
        <taxon>Agaricales</taxon>
        <taxon>Marasmiineae</taxon>
        <taxon>Mycenaceae</taxon>
        <taxon>Mycena</taxon>
    </lineage>
</organism>
<comment type="caution">
    <text evidence="1">The sequence shown here is derived from an EMBL/GenBank/DDBJ whole genome shotgun (WGS) entry which is preliminary data.</text>
</comment>
<dbReference type="Proteomes" id="UP001218188">
    <property type="component" value="Unassembled WGS sequence"/>
</dbReference>
<name>A0AAD6SZJ1_9AGAR</name>
<protein>
    <submittedName>
        <fullName evidence="1">Uncharacterized protein</fullName>
    </submittedName>
</protein>
<evidence type="ECO:0000313" key="2">
    <source>
        <dbReference type="Proteomes" id="UP001218188"/>
    </source>
</evidence>
<evidence type="ECO:0000313" key="1">
    <source>
        <dbReference type="EMBL" id="KAJ7035695.1"/>
    </source>
</evidence>
<dbReference type="AlphaFoldDB" id="A0AAD6SZJ1"/>
<sequence>MPFTEVPLNTLVVGDIIYCDVRIDKNDMADPNSKSTTARKINNGQPVTRLAVVLVAGATSVRVTYLATFAGATALPASFADKSYWYPFTPATKESTYDPLPARADSPVAQWASLRATQTVTQTPVKRVDGGNIGTASADLIRAAMKA</sequence>
<keyword evidence="2" id="KW-1185">Reference proteome</keyword>
<gene>
    <name evidence="1" type="ORF">C8F04DRAFT_1098179</name>
</gene>